<dbReference type="CDD" id="cd10970">
    <property type="entry name" value="CE4_DAC_u1_6s"/>
    <property type="match status" value="1"/>
</dbReference>
<reference evidence="5" key="1">
    <citation type="submission" date="2020-09" db="EMBL/GenBank/DDBJ databases">
        <title>A novel bacterium of genus Hazenella, isolated from South China Sea.</title>
        <authorList>
            <person name="Huang H."/>
            <person name="Mo K."/>
            <person name="Hu Y."/>
        </authorList>
    </citation>
    <scope>NUCLEOTIDE SEQUENCE</scope>
    <source>
        <strain evidence="5">IB182357</strain>
    </source>
</reference>
<dbReference type="InterPro" id="IPR011330">
    <property type="entry name" value="Glyco_hydro/deAcase_b/a-brl"/>
</dbReference>
<keyword evidence="3" id="KW-0812">Transmembrane</keyword>
<dbReference type="GO" id="GO:0005576">
    <property type="term" value="C:extracellular region"/>
    <property type="evidence" value="ECO:0007669"/>
    <property type="project" value="UniProtKB-SubCell"/>
</dbReference>
<dbReference type="AlphaFoldDB" id="A0A926RV90"/>
<dbReference type="EMBL" id="JACXAH010000051">
    <property type="protein sequence ID" value="MBD1373948.1"/>
    <property type="molecule type" value="Genomic_DNA"/>
</dbReference>
<accession>A0A926RV90</accession>
<proteinExistence type="predicted"/>
<gene>
    <name evidence="5" type="ORF">IC620_16510</name>
</gene>
<dbReference type="RefSeq" id="WP_191142878.1">
    <property type="nucleotide sequence ID" value="NZ_JACXAH010000051.1"/>
</dbReference>
<dbReference type="PANTHER" id="PTHR34216">
    <property type="match status" value="1"/>
</dbReference>
<dbReference type="Proteomes" id="UP000661691">
    <property type="component" value="Unassembled WGS sequence"/>
</dbReference>
<evidence type="ECO:0000256" key="3">
    <source>
        <dbReference type="SAM" id="Phobius"/>
    </source>
</evidence>
<feature type="transmembrane region" description="Helical" evidence="3">
    <location>
        <begin position="6"/>
        <end position="23"/>
    </location>
</feature>
<dbReference type="PROSITE" id="PS51677">
    <property type="entry name" value="NODB"/>
    <property type="match status" value="1"/>
</dbReference>
<feature type="domain" description="NodB homology" evidence="4">
    <location>
        <begin position="72"/>
        <end position="291"/>
    </location>
</feature>
<comment type="caution">
    <text evidence="5">The sequence shown here is derived from an EMBL/GenBank/DDBJ whole genome shotgun (WGS) entry which is preliminary data.</text>
</comment>
<evidence type="ECO:0000256" key="1">
    <source>
        <dbReference type="ARBA" id="ARBA00004613"/>
    </source>
</evidence>
<keyword evidence="3" id="KW-0472">Membrane</keyword>
<dbReference type="Pfam" id="PF01522">
    <property type="entry name" value="Polysacc_deac_1"/>
    <property type="match status" value="1"/>
</dbReference>
<keyword evidence="6" id="KW-1185">Reference proteome</keyword>
<dbReference type="InterPro" id="IPR002509">
    <property type="entry name" value="NODB_dom"/>
</dbReference>
<dbReference type="InterPro" id="IPR051398">
    <property type="entry name" value="Polysacch_Deacetylase"/>
</dbReference>
<comment type="subcellular location">
    <subcellularLocation>
        <location evidence="1">Secreted</location>
    </subcellularLocation>
</comment>
<name>A0A926RV90_9BACL</name>
<sequence>MDKKLVIVYFILIMAFFGFYYKYEDFNNFFEVLAYKILPGDDEQKVKFVTNEDNCDDINHNARQVGDLSDKGKIIFLFNDGVDSQYTTGYELLKSKGYPATVAVSPSFVNQDGYMGMKELTEVYNAGWDVINHTYTHRDLSLLEKDEQKKEFNTTREWLKSSCYERGSDFVVYPYGAYNTDTIHVLQDEKYSYGITRLEGVFSNKDKNAELKTVQMTSDKPVPIIKKMIDQAIRDKEVVILVSHQLNDTIDQSDQNHFRIKDFERIVNYIYQYREQAEIITVSEWQNTRTK</sequence>
<evidence type="ECO:0000259" key="4">
    <source>
        <dbReference type="PROSITE" id="PS51677"/>
    </source>
</evidence>
<dbReference type="PANTHER" id="PTHR34216:SF3">
    <property type="entry name" value="POLY-BETA-1,6-N-ACETYL-D-GLUCOSAMINE N-DEACETYLASE"/>
    <property type="match status" value="1"/>
</dbReference>
<evidence type="ECO:0000313" key="6">
    <source>
        <dbReference type="Proteomes" id="UP000661691"/>
    </source>
</evidence>
<keyword evidence="3" id="KW-1133">Transmembrane helix</keyword>
<dbReference type="GO" id="GO:0005975">
    <property type="term" value="P:carbohydrate metabolic process"/>
    <property type="evidence" value="ECO:0007669"/>
    <property type="project" value="InterPro"/>
</dbReference>
<dbReference type="SUPFAM" id="SSF88713">
    <property type="entry name" value="Glycoside hydrolase/deacetylase"/>
    <property type="match status" value="1"/>
</dbReference>
<protein>
    <submittedName>
        <fullName evidence="5">Polysaccharide deacetylase family protein</fullName>
    </submittedName>
</protein>
<dbReference type="GO" id="GO:0016810">
    <property type="term" value="F:hydrolase activity, acting on carbon-nitrogen (but not peptide) bonds"/>
    <property type="evidence" value="ECO:0007669"/>
    <property type="project" value="InterPro"/>
</dbReference>
<evidence type="ECO:0000313" key="5">
    <source>
        <dbReference type="EMBL" id="MBD1373948.1"/>
    </source>
</evidence>
<organism evidence="5 6">
    <name type="scientific">Polycladospora coralii</name>
    <dbReference type="NCBI Taxonomy" id="2771432"/>
    <lineage>
        <taxon>Bacteria</taxon>
        <taxon>Bacillati</taxon>
        <taxon>Bacillota</taxon>
        <taxon>Bacilli</taxon>
        <taxon>Bacillales</taxon>
        <taxon>Thermoactinomycetaceae</taxon>
        <taxon>Polycladospora</taxon>
    </lineage>
</organism>
<keyword evidence="2" id="KW-0732">Signal</keyword>
<evidence type="ECO:0000256" key="2">
    <source>
        <dbReference type="ARBA" id="ARBA00022729"/>
    </source>
</evidence>
<dbReference type="Gene3D" id="3.20.20.370">
    <property type="entry name" value="Glycoside hydrolase/deacetylase"/>
    <property type="match status" value="1"/>
</dbReference>